<feature type="compositionally biased region" description="Basic and acidic residues" evidence="1">
    <location>
        <begin position="442"/>
        <end position="452"/>
    </location>
</feature>
<evidence type="ECO:0000313" key="2">
    <source>
        <dbReference type="EMBL" id="OIW25725.1"/>
    </source>
</evidence>
<feature type="region of interest" description="Disordered" evidence="1">
    <location>
        <begin position="520"/>
        <end position="592"/>
    </location>
</feature>
<feature type="region of interest" description="Disordered" evidence="1">
    <location>
        <begin position="843"/>
        <end position="922"/>
    </location>
</feature>
<feature type="compositionally biased region" description="Polar residues" evidence="1">
    <location>
        <begin position="235"/>
        <end position="248"/>
    </location>
</feature>
<feature type="compositionally biased region" description="Polar residues" evidence="1">
    <location>
        <begin position="531"/>
        <end position="540"/>
    </location>
</feature>
<proteinExistence type="predicted"/>
<evidence type="ECO:0000313" key="3">
    <source>
        <dbReference type="Proteomes" id="UP000182658"/>
    </source>
</evidence>
<dbReference type="PANTHER" id="PTHR35391">
    <property type="entry name" value="C2H2-TYPE DOMAIN-CONTAINING PROTEIN-RELATED"/>
    <property type="match status" value="1"/>
</dbReference>
<feature type="region of interest" description="Disordered" evidence="1">
    <location>
        <begin position="442"/>
        <end position="480"/>
    </location>
</feature>
<dbReference type="OrthoDB" id="163438at2759"/>
<evidence type="ECO:0008006" key="4">
    <source>
        <dbReference type="Google" id="ProtNLM"/>
    </source>
</evidence>
<evidence type="ECO:0000256" key="1">
    <source>
        <dbReference type="SAM" id="MobiDB-lite"/>
    </source>
</evidence>
<dbReference type="PANTHER" id="PTHR35391:SF5">
    <property type="entry name" value="DUF6590 DOMAIN-CONTAINING PROTEIN"/>
    <property type="match status" value="1"/>
</dbReference>
<feature type="region of interest" description="Disordered" evidence="1">
    <location>
        <begin position="222"/>
        <end position="248"/>
    </location>
</feature>
<reference evidence="2 3" key="1">
    <citation type="submission" date="2016-10" db="EMBL/GenBank/DDBJ databases">
        <title>Draft genome sequence of Coniochaeta ligniaria NRRL30616, a lignocellulolytic fungus for bioabatement of inhibitors in plant biomass hydrolysates.</title>
        <authorList>
            <consortium name="DOE Joint Genome Institute"/>
            <person name="Jimenez D.J."/>
            <person name="Hector R.E."/>
            <person name="Riley R."/>
            <person name="Sun H."/>
            <person name="Grigoriev I.V."/>
            <person name="Van Elsas J.D."/>
            <person name="Nichols N.N."/>
        </authorList>
    </citation>
    <scope>NUCLEOTIDE SEQUENCE [LARGE SCALE GENOMIC DNA]</scope>
    <source>
        <strain evidence="2 3">NRRL 30616</strain>
    </source>
</reference>
<feature type="compositionally biased region" description="Polar residues" evidence="1">
    <location>
        <begin position="626"/>
        <end position="643"/>
    </location>
</feature>
<feature type="region of interest" description="Disordered" evidence="1">
    <location>
        <begin position="623"/>
        <end position="643"/>
    </location>
</feature>
<sequence>MSINTHEIYDLARSCNNCFKDLVQQDDSQAIEEYQQRFWAWANGLAVFAKPYLSLDARLANEKYREIREIILLLLGVLKKNLDFVLGLKKTAAAISAEHKPSPDIYAASSETSAITDESGLKPRLRRVKTDLRVPIYGIDGAISRLEKLARAVASASQDSISRRVLAFAQNERDEEYEELAKVVVRHLYPPGRVPSTLGTILVNSMLFRYYRILYQRKRHEKEKSTAERSLAPQEDQTTNQSGTDSSNLVLLTLGAETQLQTSDERKSEPDSDAKTALHSINLDAYKYNMDSQSERVNDQASSAPQTGKILYPRAPEVSDEHGNFKCPICYALLPKLKVEKRNWRDHVNEDLQPYVCISENCAENLRFFATERLWLQHMRQAHTTTWIRHLHMSDAVSWVCPIYHAKTYTGQTVFSSHDDLYEHMTRIHSDSLKETEIAAISRRSETKKPRSMEICPLCDDRHSPNGHAADNDTPDNLDDQEQAIRDSANHARLAPFVGRHLKSLAFFVLRKLLDEPDEADEAKDSEHSDTNVAIDSANSRLREDPDDDATELSTLSFDDQPNAPLEVSKTPMTDEESMRADGRILEQDIPLTPTSEVADMYDLLDQKPYNAEEDHKLRSFFSRGAETTTTREVSPNSSLESFNSDSPAASFHFELDLEDPHAVEIGLFNQNHKIERSRHGGTDGEPSVIIKSVGGIKIRCTAIDIVHGTWKDGVDVSTLIVYEFRLLNLRKHSRVASLTIECQFSLSGGSRLELGSGTIDMLDVVSLAPHDHRELRKRTQINATDLSFSSGITRPDDVHMAILEQQRAENDEVLRIPGPRDAERGMLPQRVDSYYYAPDSPWDPLSHVQRGENEETAGPARPPGTARTEVEDRLQTLKNEEPQRTTGGSHRKLERSTSRDAKDSASITGSIAFTRGRDGPANTASWTLMENRRNGIPETFRTAVLLRRKGDIDFSSRLRLNASVYDRHTLRNLSNSNNDEIVFKSWERPTNRLRHYDVNNLDTVDLTELVAANMLEEHAML</sequence>
<dbReference type="EMBL" id="KV875101">
    <property type="protein sequence ID" value="OIW25725.1"/>
    <property type="molecule type" value="Genomic_DNA"/>
</dbReference>
<protein>
    <recommendedName>
        <fullName evidence="4">C2H2-type domain-containing protein</fullName>
    </recommendedName>
</protein>
<feature type="compositionally biased region" description="Basic and acidic residues" evidence="1">
    <location>
        <begin position="869"/>
        <end position="884"/>
    </location>
</feature>
<dbReference type="AlphaFoldDB" id="A0A1J7IE81"/>
<keyword evidence="3" id="KW-1185">Reference proteome</keyword>
<accession>A0A1J7IE81</accession>
<dbReference type="Proteomes" id="UP000182658">
    <property type="component" value="Unassembled WGS sequence"/>
</dbReference>
<organism evidence="2 3">
    <name type="scientific">Coniochaeta ligniaria NRRL 30616</name>
    <dbReference type="NCBI Taxonomy" id="1408157"/>
    <lineage>
        <taxon>Eukaryota</taxon>
        <taxon>Fungi</taxon>
        <taxon>Dikarya</taxon>
        <taxon>Ascomycota</taxon>
        <taxon>Pezizomycotina</taxon>
        <taxon>Sordariomycetes</taxon>
        <taxon>Sordariomycetidae</taxon>
        <taxon>Coniochaetales</taxon>
        <taxon>Coniochaetaceae</taxon>
        <taxon>Coniochaeta</taxon>
    </lineage>
</organism>
<name>A0A1J7IE81_9PEZI</name>
<gene>
    <name evidence="2" type="ORF">CONLIGDRAFT_708489</name>
</gene>
<dbReference type="STRING" id="1408157.A0A1J7IE81"/>
<feature type="compositionally biased region" description="Basic and acidic residues" evidence="1">
    <location>
        <begin position="577"/>
        <end position="587"/>
    </location>
</feature>
<feature type="compositionally biased region" description="Basic and acidic residues" evidence="1">
    <location>
        <begin position="895"/>
        <end position="904"/>
    </location>
</feature>
<dbReference type="InParanoid" id="A0A1J7IE81"/>